<dbReference type="GO" id="GO:0140291">
    <property type="term" value="P:peptidyl-glutamate ADP-deribosylation"/>
    <property type="evidence" value="ECO:0007669"/>
    <property type="project" value="TreeGrafter"/>
</dbReference>
<reference evidence="2" key="1">
    <citation type="submission" date="2020-06" db="EMBL/GenBank/DDBJ databases">
        <authorList>
            <consortium name="Plant Systems Biology data submission"/>
        </authorList>
    </citation>
    <scope>NUCLEOTIDE SEQUENCE</scope>
    <source>
        <strain evidence="2">D6</strain>
    </source>
</reference>
<dbReference type="PROSITE" id="PS51154">
    <property type="entry name" value="MACRO"/>
    <property type="match status" value="1"/>
</dbReference>
<gene>
    <name evidence="2" type="ORF">SEMRO_133_G063040.1</name>
</gene>
<dbReference type="OrthoDB" id="10257307at2759"/>
<dbReference type="EMBL" id="CAICTM010000132">
    <property type="protein sequence ID" value="CAB9502319.1"/>
    <property type="molecule type" value="Genomic_DNA"/>
</dbReference>
<protein>
    <submittedName>
        <fullName evidence="2">Macro domain</fullName>
    </submittedName>
</protein>
<comment type="caution">
    <text evidence="2">The sequence shown here is derived from an EMBL/GenBank/DDBJ whole genome shotgun (WGS) entry which is preliminary data.</text>
</comment>
<evidence type="ECO:0000259" key="1">
    <source>
        <dbReference type="PROSITE" id="PS51154"/>
    </source>
</evidence>
<organism evidence="2 3">
    <name type="scientific">Seminavis robusta</name>
    <dbReference type="NCBI Taxonomy" id="568900"/>
    <lineage>
        <taxon>Eukaryota</taxon>
        <taxon>Sar</taxon>
        <taxon>Stramenopiles</taxon>
        <taxon>Ochrophyta</taxon>
        <taxon>Bacillariophyta</taxon>
        <taxon>Bacillariophyceae</taxon>
        <taxon>Bacillariophycidae</taxon>
        <taxon>Naviculales</taxon>
        <taxon>Naviculaceae</taxon>
        <taxon>Seminavis</taxon>
    </lineage>
</organism>
<dbReference type="Pfam" id="PF01661">
    <property type="entry name" value="Macro"/>
    <property type="match status" value="1"/>
</dbReference>
<dbReference type="AlphaFoldDB" id="A0A9N8DKC8"/>
<evidence type="ECO:0000313" key="2">
    <source>
        <dbReference type="EMBL" id="CAB9502319.1"/>
    </source>
</evidence>
<accession>A0A9N8DKC8</accession>
<dbReference type="PANTHER" id="PTHR12521">
    <property type="entry name" value="PROTEIN C6ORF130"/>
    <property type="match status" value="1"/>
</dbReference>
<keyword evidence="3" id="KW-1185">Reference proteome</keyword>
<dbReference type="Gene3D" id="3.40.220.10">
    <property type="entry name" value="Leucine Aminopeptidase, subunit E, domain 1"/>
    <property type="match status" value="1"/>
</dbReference>
<dbReference type="InterPro" id="IPR043472">
    <property type="entry name" value="Macro_dom-like"/>
</dbReference>
<name>A0A9N8DKC8_9STRA</name>
<feature type="domain" description="Macro" evidence="1">
    <location>
        <begin position="1"/>
        <end position="168"/>
    </location>
</feature>
<proteinExistence type="predicted"/>
<dbReference type="InterPro" id="IPR050892">
    <property type="entry name" value="ADP-ribose_metab_enzymes"/>
</dbReference>
<dbReference type="PANTHER" id="PTHR12521:SF0">
    <property type="entry name" value="ADP-RIBOSE GLYCOHYDROLASE OARD1"/>
    <property type="match status" value="1"/>
</dbReference>
<dbReference type="SUPFAM" id="SSF52949">
    <property type="entry name" value="Macro domain-like"/>
    <property type="match status" value="1"/>
</dbReference>
<evidence type="ECO:0000313" key="3">
    <source>
        <dbReference type="Proteomes" id="UP001153069"/>
    </source>
</evidence>
<sequence>MNTIQGDLIDLASAGRFDVIVHGNNCHCNMDEGIAARIKSAFPEAFWADQSTGKGNRTKLGDYSHAEIERQGDLPSLVVVNAYTQYDYKGKTRLVDYEALRSCFRRIKQDFSGKSLGYSRIGAGMAKGDWGVIASIINEELQGENHTCVVLVPVAAQAAGGASRRKRR</sequence>
<dbReference type="InterPro" id="IPR002589">
    <property type="entry name" value="Macro_dom"/>
</dbReference>
<dbReference type="Proteomes" id="UP001153069">
    <property type="component" value="Unassembled WGS sequence"/>
</dbReference>